<name>A0AAW5L976_9PAST</name>
<gene>
    <name evidence="2" type="ORF">MUU45_002184</name>
</gene>
<dbReference type="AlphaFoldDB" id="A0AAW5L976"/>
<feature type="transmembrane region" description="Helical" evidence="1">
    <location>
        <begin position="7"/>
        <end position="25"/>
    </location>
</feature>
<accession>A0AAW5L976</accession>
<dbReference type="RefSeq" id="WP_077665401.1">
    <property type="nucleotide sequence ID" value="NZ_JALJCU010000004.1"/>
</dbReference>
<proteinExistence type="predicted"/>
<organism evidence="2 3">
    <name type="scientific">Rodentibacter pneumotropicus</name>
    <dbReference type="NCBI Taxonomy" id="758"/>
    <lineage>
        <taxon>Bacteria</taxon>
        <taxon>Pseudomonadati</taxon>
        <taxon>Pseudomonadota</taxon>
        <taxon>Gammaproteobacteria</taxon>
        <taxon>Pasteurellales</taxon>
        <taxon>Pasteurellaceae</taxon>
        <taxon>Rodentibacter</taxon>
    </lineage>
</organism>
<comment type="caution">
    <text evidence="2">The sequence shown here is derived from an EMBL/GenBank/DDBJ whole genome shotgun (WGS) entry which is preliminary data.</text>
</comment>
<evidence type="ECO:0000256" key="1">
    <source>
        <dbReference type="SAM" id="Phobius"/>
    </source>
</evidence>
<evidence type="ECO:0000313" key="3">
    <source>
        <dbReference type="Proteomes" id="UP001206350"/>
    </source>
</evidence>
<protein>
    <submittedName>
        <fullName evidence="2">Uncharacterized protein</fullName>
    </submittedName>
</protein>
<reference evidence="2 3" key="1">
    <citation type="journal article" date="2022" name="Microbiol. Spectr.">
        <title>Microbiota of the Pregnant Mouse: Characterization of the Bacterial Communities in the Oral Cavity, Lung, Intestine, and Vagina through Culture and DNA Sequencing.</title>
        <authorList>
            <person name="Greenberg J.M."/>
            <person name="Romero R."/>
            <person name="Winters A.D."/>
            <person name="Galaz J."/>
            <person name="Garcia-Flores V."/>
            <person name="Arenas-Hernandez M."/>
            <person name="Panzer J."/>
            <person name="Shaffer Z."/>
            <person name="Kracht D.J."/>
            <person name="Gomez-Lopez N."/>
            <person name="Theis K.R."/>
        </authorList>
    </citation>
    <scope>NUCLEOTIDE SEQUENCE [LARGE SCALE GENOMIC DNA]</scope>
    <source>
        <strain evidence="2 3">MAC-C1-H1</strain>
    </source>
</reference>
<keyword evidence="3" id="KW-1185">Reference proteome</keyword>
<evidence type="ECO:0000313" key="2">
    <source>
        <dbReference type="EMBL" id="MCQ9120394.1"/>
    </source>
</evidence>
<keyword evidence="1" id="KW-0812">Transmembrane</keyword>
<keyword evidence="1" id="KW-1133">Transmembrane helix</keyword>
<dbReference type="EMBL" id="JALJCU010000004">
    <property type="protein sequence ID" value="MCQ9120394.1"/>
    <property type="molecule type" value="Genomic_DNA"/>
</dbReference>
<keyword evidence="1" id="KW-0472">Membrane</keyword>
<dbReference type="Proteomes" id="UP001206350">
    <property type="component" value="Unassembled WGS sequence"/>
</dbReference>
<sequence length="151" mass="17397">MKKFLPILGFVITVIVGGIGIYSSTIESYAKRNSNIYSQARILKEQAMDMLYSGMTERYTIEPVELDKLDVLLMEKPFLTKIPNSSYKETEDYYRGVSAKLKELIEKNNEYILLKNKDGIDIKLDNSDSLSIKMELINLTDDLIKHSEKFK</sequence>